<accession>A0ABQ3D5A6</accession>
<evidence type="ECO:0000313" key="2">
    <source>
        <dbReference type="Proteomes" id="UP000634455"/>
    </source>
</evidence>
<dbReference type="Pfam" id="PF04134">
    <property type="entry name" value="DCC1-like"/>
    <property type="match status" value="1"/>
</dbReference>
<dbReference type="EMBL" id="BMZF01000006">
    <property type="protein sequence ID" value="GHA56384.1"/>
    <property type="molecule type" value="Genomic_DNA"/>
</dbReference>
<sequence length="151" mass="16898">MKNAKTPYSFQQVAEISHDGPFTVMDAHCSLCAKGAAWIARNDHVGAFRIIPIQSELGKSLLGHYGLDPDDPSSWLFVENGLAYHSLDALIRVGRRLGGVWNMLVLLRVLPKSLQNGLYNFVARNRYRFFGRADLCNMPDPAVKKRLLLDA</sequence>
<name>A0ABQ3D5A6_9RHOB</name>
<dbReference type="PANTHER" id="PTHR33639:SF2">
    <property type="entry name" value="DUF393 DOMAIN-CONTAINING PROTEIN"/>
    <property type="match status" value="1"/>
</dbReference>
<dbReference type="RefSeq" id="WP_189640836.1">
    <property type="nucleotide sequence ID" value="NZ_BMZF01000006.1"/>
</dbReference>
<organism evidence="1 2">
    <name type="scientific">Paramylibacter ulvae</name>
    <dbReference type="NCBI Taxonomy" id="1651968"/>
    <lineage>
        <taxon>Bacteria</taxon>
        <taxon>Pseudomonadati</taxon>
        <taxon>Pseudomonadota</taxon>
        <taxon>Alphaproteobacteria</taxon>
        <taxon>Rhodobacterales</taxon>
        <taxon>Paracoccaceae</taxon>
        <taxon>Paramylibacter</taxon>
    </lineage>
</organism>
<proteinExistence type="predicted"/>
<evidence type="ECO:0000313" key="1">
    <source>
        <dbReference type="EMBL" id="GHA56384.1"/>
    </source>
</evidence>
<reference evidence="2" key="1">
    <citation type="journal article" date="2019" name="Int. J. Syst. Evol. Microbiol.">
        <title>The Global Catalogue of Microorganisms (GCM) 10K type strain sequencing project: providing services to taxonomists for standard genome sequencing and annotation.</title>
        <authorList>
            <consortium name="The Broad Institute Genomics Platform"/>
            <consortium name="The Broad Institute Genome Sequencing Center for Infectious Disease"/>
            <person name="Wu L."/>
            <person name="Ma J."/>
        </authorList>
    </citation>
    <scope>NUCLEOTIDE SEQUENCE [LARGE SCALE GENOMIC DNA]</scope>
    <source>
        <strain evidence="2">KCTC 32465</strain>
    </source>
</reference>
<dbReference type="InterPro" id="IPR052927">
    <property type="entry name" value="DCC_oxidoreductase"/>
</dbReference>
<dbReference type="InterPro" id="IPR007263">
    <property type="entry name" value="DCC1-like"/>
</dbReference>
<comment type="caution">
    <text evidence="1">The sequence shown here is derived from an EMBL/GenBank/DDBJ whole genome shotgun (WGS) entry which is preliminary data.</text>
</comment>
<dbReference type="PANTHER" id="PTHR33639">
    <property type="entry name" value="THIOL-DISULFIDE OXIDOREDUCTASE DCC"/>
    <property type="match status" value="1"/>
</dbReference>
<dbReference type="Proteomes" id="UP000634455">
    <property type="component" value="Unassembled WGS sequence"/>
</dbReference>
<protein>
    <submittedName>
        <fullName evidence="1">Membrane protein</fullName>
    </submittedName>
</protein>
<keyword evidence="2" id="KW-1185">Reference proteome</keyword>
<gene>
    <name evidence="1" type="ORF">GCM10008927_22670</name>
</gene>